<reference evidence="1" key="1">
    <citation type="journal article" date="2019" name="bioRxiv">
        <title>The Genome of the Zebra Mussel, Dreissena polymorpha: A Resource for Invasive Species Research.</title>
        <authorList>
            <person name="McCartney M.A."/>
            <person name="Auch B."/>
            <person name="Kono T."/>
            <person name="Mallez S."/>
            <person name="Zhang Y."/>
            <person name="Obille A."/>
            <person name="Becker A."/>
            <person name="Abrahante J.E."/>
            <person name="Garbe J."/>
            <person name="Badalamenti J.P."/>
            <person name="Herman A."/>
            <person name="Mangelson H."/>
            <person name="Liachko I."/>
            <person name="Sullivan S."/>
            <person name="Sone E.D."/>
            <person name="Koren S."/>
            <person name="Silverstein K.A.T."/>
            <person name="Beckman K.B."/>
            <person name="Gohl D.M."/>
        </authorList>
    </citation>
    <scope>NUCLEOTIDE SEQUENCE</scope>
    <source>
        <strain evidence="1">Duluth1</strain>
        <tissue evidence="1">Whole animal</tissue>
    </source>
</reference>
<dbReference type="AlphaFoldDB" id="A0A9D4H730"/>
<protein>
    <submittedName>
        <fullName evidence="1">Uncharacterized protein</fullName>
    </submittedName>
</protein>
<comment type="caution">
    <text evidence="1">The sequence shown here is derived from an EMBL/GenBank/DDBJ whole genome shotgun (WGS) entry which is preliminary data.</text>
</comment>
<reference evidence="1" key="2">
    <citation type="submission" date="2020-11" db="EMBL/GenBank/DDBJ databases">
        <authorList>
            <person name="McCartney M.A."/>
            <person name="Auch B."/>
            <person name="Kono T."/>
            <person name="Mallez S."/>
            <person name="Becker A."/>
            <person name="Gohl D.M."/>
            <person name="Silverstein K.A.T."/>
            <person name="Koren S."/>
            <person name="Bechman K.B."/>
            <person name="Herman A."/>
            <person name="Abrahante J.E."/>
            <person name="Garbe J."/>
        </authorList>
    </citation>
    <scope>NUCLEOTIDE SEQUENCE</scope>
    <source>
        <strain evidence="1">Duluth1</strain>
        <tissue evidence="1">Whole animal</tissue>
    </source>
</reference>
<evidence type="ECO:0000313" key="1">
    <source>
        <dbReference type="EMBL" id="KAH3828658.1"/>
    </source>
</evidence>
<gene>
    <name evidence="1" type="ORF">DPMN_130639</name>
</gene>
<evidence type="ECO:0000313" key="2">
    <source>
        <dbReference type="Proteomes" id="UP000828390"/>
    </source>
</evidence>
<organism evidence="1 2">
    <name type="scientific">Dreissena polymorpha</name>
    <name type="common">Zebra mussel</name>
    <name type="synonym">Mytilus polymorpha</name>
    <dbReference type="NCBI Taxonomy" id="45954"/>
    <lineage>
        <taxon>Eukaryota</taxon>
        <taxon>Metazoa</taxon>
        <taxon>Spiralia</taxon>
        <taxon>Lophotrochozoa</taxon>
        <taxon>Mollusca</taxon>
        <taxon>Bivalvia</taxon>
        <taxon>Autobranchia</taxon>
        <taxon>Heteroconchia</taxon>
        <taxon>Euheterodonta</taxon>
        <taxon>Imparidentia</taxon>
        <taxon>Neoheterodontei</taxon>
        <taxon>Myida</taxon>
        <taxon>Dreissenoidea</taxon>
        <taxon>Dreissenidae</taxon>
        <taxon>Dreissena</taxon>
    </lineage>
</organism>
<accession>A0A9D4H730</accession>
<name>A0A9D4H730_DREPO</name>
<sequence>MASHRPSTSQSRSSIGRTLTDQAFIRRLSVSKTIPPAGHAEPALLVHSLLSLVNNAAAMMYQSGFRGNYSTDSCLIHLSDHIHGQTSKGLFTELESCTIPPSRQT</sequence>
<proteinExistence type="predicted"/>
<dbReference type="Proteomes" id="UP000828390">
    <property type="component" value="Unassembled WGS sequence"/>
</dbReference>
<keyword evidence="2" id="KW-1185">Reference proteome</keyword>
<dbReference type="EMBL" id="JAIWYP010000005">
    <property type="protein sequence ID" value="KAH3828658.1"/>
    <property type="molecule type" value="Genomic_DNA"/>
</dbReference>